<evidence type="ECO:0000256" key="7">
    <source>
        <dbReference type="SAM" id="Coils"/>
    </source>
</evidence>
<evidence type="ECO:0000313" key="12">
    <source>
        <dbReference type="Proteomes" id="UP001525890"/>
    </source>
</evidence>
<dbReference type="InterPro" id="IPR058625">
    <property type="entry name" value="MdtA-like_BSH"/>
</dbReference>
<dbReference type="Proteomes" id="UP001525890">
    <property type="component" value="Unassembled WGS sequence"/>
</dbReference>
<dbReference type="Pfam" id="PF25917">
    <property type="entry name" value="BSH_RND"/>
    <property type="match status" value="1"/>
</dbReference>
<evidence type="ECO:0000256" key="3">
    <source>
        <dbReference type="ARBA" id="ARBA00022448"/>
    </source>
</evidence>
<dbReference type="EMBL" id="JAMXFF010000002">
    <property type="protein sequence ID" value="MCT7965220.1"/>
    <property type="molecule type" value="Genomic_DNA"/>
</dbReference>
<evidence type="ECO:0000256" key="5">
    <source>
        <dbReference type="ARBA" id="ARBA00022989"/>
    </source>
</evidence>
<evidence type="ECO:0000313" key="11">
    <source>
        <dbReference type="EMBL" id="MCT7965220.1"/>
    </source>
</evidence>
<evidence type="ECO:0000256" key="2">
    <source>
        <dbReference type="ARBA" id="ARBA00009477"/>
    </source>
</evidence>
<comment type="subcellular location">
    <subcellularLocation>
        <location evidence="1">Membrane</location>
        <topology evidence="1">Single-pass membrane protein</topology>
    </subcellularLocation>
</comment>
<name>A0ABT2MMJ4_9CYAN</name>
<proteinExistence type="inferred from homology"/>
<dbReference type="PRINTS" id="PR01490">
    <property type="entry name" value="RTXTOXIND"/>
</dbReference>
<evidence type="ECO:0000256" key="8">
    <source>
        <dbReference type="SAM" id="Phobius"/>
    </source>
</evidence>
<dbReference type="InterPro" id="IPR050739">
    <property type="entry name" value="MFP"/>
</dbReference>
<gene>
    <name evidence="11" type="ORF">NG799_02600</name>
</gene>
<dbReference type="PANTHER" id="PTHR30386:SF26">
    <property type="entry name" value="TRANSPORT PROTEIN COMB"/>
    <property type="match status" value="1"/>
</dbReference>
<comment type="similarity">
    <text evidence="2">Belongs to the membrane fusion protein (MFP) (TC 8.A.1) family.</text>
</comment>
<feature type="domain" description="AprE-like beta-barrel" evidence="10">
    <location>
        <begin position="562"/>
        <end position="651"/>
    </location>
</feature>
<dbReference type="PANTHER" id="PTHR30386">
    <property type="entry name" value="MEMBRANE FUSION SUBUNIT OF EMRAB-TOLC MULTIDRUG EFFLUX PUMP"/>
    <property type="match status" value="1"/>
</dbReference>
<dbReference type="Pfam" id="PF26002">
    <property type="entry name" value="Beta-barrel_AprE"/>
    <property type="match status" value="1"/>
</dbReference>
<evidence type="ECO:0000256" key="6">
    <source>
        <dbReference type="ARBA" id="ARBA00023136"/>
    </source>
</evidence>
<dbReference type="SUPFAM" id="SSF111369">
    <property type="entry name" value="HlyD-like secretion proteins"/>
    <property type="match status" value="1"/>
</dbReference>
<keyword evidence="7" id="KW-0175">Coiled coil</keyword>
<organism evidence="11 12">
    <name type="scientific">Laspinema palackyanum D2a</name>
    <dbReference type="NCBI Taxonomy" id="2953684"/>
    <lineage>
        <taxon>Bacteria</taxon>
        <taxon>Bacillati</taxon>
        <taxon>Cyanobacteriota</taxon>
        <taxon>Cyanophyceae</taxon>
        <taxon>Oscillatoriophycideae</taxon>
        <taxon>Oscillatoriales</taxon>
        <taxon>Laspinemataceae</taxon>
        <taxon>Laspinema</taxon>
        <taxon>Laspinema palackyanum</taxon>
    </lineage>
</organism>
<feature type="coiled-coil region" evidence="7">
    <location>
        <begin position="98"/>
        <end position="151"/>
    </location>
</feature>
<evidence type="ECO:0000256" key="1">
    <source>
        <dbReference type="ARBA" id="ARBA00004167"/>
    </source>
</evidence>
<evidence type="ECO:0000259" key="10">
    <source>
        <dbReference type="Pfam" id="PF26002"/>
    </source>
</evidence>
<dbReference type="InterPro" id="IPR006144">
    <property type="entry name" value="Secretion_HlyD_CS"/>
</dbReference>
<keyword evidence="6 8" id="KW-0472">Membrane</keyword>
<feature type="domain" description="Multidrug resistance protein MdtA-like barrel-sandwich hybrid" evidence="9">
    <location>
        <begin position="58"/>
        <end position="218"/>
    </location>
</feature>
<feature type="transmembrane region" description="Helical" evidence="8">
    <location>
        <begin position="21"/>
        <end position="39"/>
    </location>
</feature>
<dbReference type="Gene3D" id="2.40.30.170">
    <property type="match status" value="1"/>
</dbReference>
<reference evidence="11 12" key="1">
    <citation type="journal article" date="2022" name="Front. Microbiol.">
        <title>High genomic differentiation and limited gene flow indicate recent cryptic speciation within the genus Laspinema (cyanobacteria).</title>
        <authorList>
            <person name="Stanojkovic A."/>
            <person name="Skoupy S."/>
            <person name="Skaloud P."/>
            <person name="Dvorak P."/>
        </authorList>
    </citation>
    <scope>NUCLEOTIDE SEQUENCE [LARGE SCALE GENOMIC DNA]</scope>
    <source>
        <strain evidence="11 12">D2a</strain>
    </source>
</reference>
<keyword evidence="3" id="KW-0813">Transport</keyword>
<keyword evidence="4 8" id="KW-0812">Transmembrane</keyword>
<dbReference type="Gene3D" id="2.40.50.100">
    <property type="match status" value="2"/>
</dbReference>
<evidence type="ECO:0000256" key="4">
    <source>
        <dbReference type="ARBA" id="ARBA00022692"/>
    </source>
</evidence>
<dbReference type="PROSITE" id="PS00543">
    <property type="entry name" value="HLYD_FAMILY"/>
    <property type="match status" value="1"/>
</dbReference>
<accession>A0ABT2MMJ4</accession>
<comment type="caution">
    <text evidence="11">The sequence shown here is derived from an EMBL/GenBank/DDBJ whole genome shotgun (WGS) entry which is preliminary data.</text>
</comment>
<keyword evidence="5 8" id="KW-1133">Transmembrane helix</keyword>
<sequence>MKSAVFDQPVILERPPIWSSVFIWLIMGMTASGVAWAAWAQIDQSVATMGKLEPQGAVVEVKPATSGVVREIHVKGGELVKKGQLLVTLDPTSPEADVESLKQQRDALMRENQFFTAALSGNTVGEAGSELENLTKLRANLISETQFLQAQLNGAAVASNGGDFDLNQQQLLIASRNESQSREQAVSLRVDELEKQLNQVNNQIPTAQGQIAISQGQLETARRQLESAQRQLPNVIDQLENARRQYVASQQRLENAKQDLPKARERLENARRQLPRALEQLETARRQIPTAQAQLETAKQGLAVNQSIMGRIQPVVAEGALSELQEERQEQEILRSQAEVSNREAELLSRQQQLAAQEAQILTQQNEISSREAEVLRSEDEIARREEELLRFRSEISARESEILRAENEIAAREGEILRLQNELLSRSAEVDRLGSEQERLNVAMTRSRQEVQNTRAISQRDVLARIAENQKRIADINGQLSRLKLENDKRISQIDGQLAKANLELQYQELKAPVDGYVFDLKPNSPGYVTMAQSPEPLLKIVPNNELEASVYIQNQDIAMVLDALRKSQEDGQPGVPVEISIEAFPATEYGTVRGVLTSIGSDVLPPDETRRFYAFPATIVLDSEKFLLNNGLQVELQSGMAVQGNIKIGRRSVLQIFLSRMTNQTRSIETVK</sequence>
<protein>
    <submittedName>
        <fullName evidence="11">HlyD family efflux transporter periplasmic adaptor subunit</fullName>
    </submittedName>
</protein>
<keyword evidence="12" id="KW-1185">Reference proteome</keyword>
<feature type="coiled-coil region" evidence="7">
    <location>
        <begin position="176"/>
        <end position="344"/>
    </location>
</feature>
<dbReference type="RefSeq" id="WP_368004924.1">
    <property type="nucleotide sequence ID" value="NZ_JAMXFF010000002.1"/>
</dbReference>
<dbReference type="InterPro" id="IPR058982">
    <property type="entry name" value="Beta-barrel_AprE"/>
</dbReference>
<evidence type="ECO:0000259" key="9">
    <source>
        <dbReference type="Pfam" id="PF25917"/>
    </source>
</evidence>
<dbReference type="Gene3D" id="1.10.287.470">
    <property type="entry name" value="Helix hairpin bin"/>
    <property type="match status" value="1"/>
</dbReference>
<dbReference type="Gene3D" id="1.20.120.330">
    <property type="entry name" value="Nucleotidyltransferases domain 2"/>
    <property type="match status" value="1"/>
</dbReference>